<evidence type="ECO:0000256" key="4">
    <source>
        <dbReference type="ARBA" id="ARBA00023163"/>
    </source>
</evidence>
<dbReference type="OrthoDB" id="10253401at2759"/>
<dbReference type="InterPro" id="IPR001387">
    <property type="entry name" value="Cro/C1-type_HTH"/>
</dbReference>
<dbReference type="Gene3D" id="1.10.260.40">
    <property type="entry name" value="lambda repressor-like DNA-binding domains"/>
    <property type="match status" value="1"/>
</dbReference>
<name>A0A2P6TBK7_CHLSO</name>
<dbReference type="GO" id="GO:0003677">
    <property type="term" value="F:DNA binding"/>
    <property type="evidence" value="ECO:0007669"/>
    <property type="project" value="UniProtKB-KW"/>
</dbReference>
<organism evidence="7 8">
    <name type="scientific">Chlorella sorokiniana</name>
    <name type="common">Freshwater green alga</name>
    <dbReference type="NCBI Taxonomy" id="3076"/>
    <lineage>
        <taxon>Eukaryota</taxon>
        <taxon>Viridiplantae</taxon>
        <taxon>Chlorophyta</taxon>
        <taxon>core chlorophytes</taxon>
        <taxon>Trebouxiophyceae</taxon>
        <taxon>Chlorellales</taxon>
        <taxon>Chlorellaceae</taxon>
        <taxon>Chlorella clade</taxon>
        <taxon>Chlorella</taxon>
    </lineage>
</organism>
<keyword evidence="2" id="KW-0805">Transcription regulation</keyword>
<evidence type="ECO:0000256" key="2">
    <source>
        <dbReference type="ARBA" id="ARBA00023015"/>
    </source>
</evidence>
<evidence type="ECO:0000256" key="1">
    <source>
        <dbReference type="ARBA" id="ARBA00009802"/>
    </source>
</evidence>
<accession>A0A2P6TBK7</accession>
<keyword evidence="4" id="KW-0804">Transcription</keyword>
<proteinExistence type="inferred from homology"/>
<dbReference type="FunFam" id="1.10.260.40:FF:000018">
    <property type="entry name" value="Multiprotein bridging factor 1"/>
    <property type="match status" value="1"/>
</dbReference>
<dbReference type="PROSITE" id="PS50943">
    <property type="entry name" value="HTH_CROC1"/>
    <property type="match status" value="1"/>
</dbReference>
<evidence type="ECO:0000256" key="3">
    <source>
        <dbReference type="ARBA" id="ARBA00023125"/>
    </source>
</evidence>
<feature type="region of interest" description="Disordered" evidence="5">
    <location>
        <begin position="1"/>
        <end position="22"/>
    </location>
</feature>
<dbReference type="PANTHER" id="PTHR10245:SF15">
    <property type="entry name" value="ENDOTHELIAL DIFFERENTIATION-RELATED FACTOR 1"/>
    <property type="match status" value="1"/>
</dbReference>
<evidence type="ECO:0000313" key="7">
    <source>
        <dbReference type="EMBL" id="PRW05944.1"/>
    </source>
</evidence>
<dbReference type="CDD" id="cd00093">
    <property type="entry name" value="HTH_XRE"/>
    <property type="match status" value="1"/>
</dbReference>
<dbReference type="GO" id="GO:0005634">
    <property type="term" value="C:nucleus"/>
    <property type="evidence" value="ECO:0007669"/>
    <property type="project" value="TreeGrafter"/>
</dbReference>
<dbReference type="InterPro" id="IPR010982">
    <property type="entry name" value="Lambda_DNA-bd_dom_sf"/>
</dbReference>
<comment type="caution">
    <text evidence="7">The sequence shown here is derived from an EMBL/GenBank/DDBJ whole genome shotgun (WGS) entry which is preliminary data.</text>
</comment>
<dbReference type="AlphaFoldDB" id="A0A2P6TBK7"/>
<dbReference type="STRING" id="3076.A0A2P6TBK7"/>
<dbReference type="Pfam" id="PF01381">
    <property type="entry name" value="HTH_3"/>
    <property type="match status" value="1"/>
</dbReference>
<keyword evidence="8" id="KW-1185">Reference proteome</keyword>
<keyword evidence="3" id="KW-0238">DNA-binding</keyword>
<evidence type="ECO:0000256" key="5">
    <source>
        <dbReference type="SAM" id="MobiDB-lite"/>
    </source>
</evidence>
<dbReference type="SUPFAM" id="SSF47413">
    <property type="entry name" value="lambda repressor-like DNA-binding domains"/>
    <property type="match status" value="1"/>
</dbReference>
<dbReference type="SMART" id="SM00530">
    <property type="entry name" value="HTH_XRE"/>
    <property type="match status" value="1"/>
</dbReference>
<dbReference type="Pfam" id="PF08523">
    <property type="entry name" value="MBF1"/>
    <property type="match status" value="1"/>
</dbReference>
<reference evidence="7 8" key="1">
    <citation type="journal article" date="2018" name="Plant J.">
        <title>Genome sequences of Chlorella sorokiniana UTEX 1602 and Micractinium conductrix SAG 241.80: implications to maltose excretion by a green alga.</title>
        <authorList>
            <person name="Arriola M.B."/>
            <person name="Velmurugan N."/>
            <person name="Zhang Y."/>
            <person name="Plunkett M.H."/>
            <person name="Hondzo H."/>
            <person name="Barney B.M."/>
        </authorList>
    </citation>
    <scope>NUCLEOTIDE SEQUENCE [LARGE SCALE GENOMIC DNA]</scope>
    <source>
        <strain evidence="8">UTEX 1602</strain>
    </source>
</reference>
<sequence>MGGPVRFLASAPPQPPITMNLGGNQDWDTVVLSKKRPTAAAAQKASNVNAAIRAGAQVDTVKKQTQGNASAARGPIKSAVKLENDTETFEHERVSSELKKQIQSARLAKKLTQAQLAQMINEKPQLINEYESGKAIPNPQILSKMSRVLGVTLKKNPGKK</sequence>
<comment type="similarity">
    <text evidence="1">Belongs to the MBF1 family.</text>
</comment>
<evidence type="ECO:0000313" key="8">
    <source>
        <dbReference type="Proteomes" id="UP000239899"/>
    </source>
</evidence>
<dbReference type="InterPro" id="IPR013729">
    <property type="entry name" value="MBF1_N"/>
</dbReference>
<dbReference type="EMBL" id="LHPG02000027">
    <property type="protein sequence ID" value="PRW05944.1"/>
    <property type="molecule type" value="Genomic_DNA"/>
</dbReference>
<dbReference type="Proteomes" id="UP000239899">
    <property type="component" value="Unassembled WGS sequence"/>
</dbReference>
<dbReference type="GO" id="GO:0003713">
    <property type="term" value="F:transcription coactivator activity"/>
    <property type="evidence" value="ECO:0007669"/>
    <property type="project" value="UniProtKB-ARBA"/>
</dbReference>
<evidence type="ECO:0000259" key="6">
    <source>
        <dbReference type="PROSITE" id="PS50943"/>
    </source>
</evidence>
<gene>
    <name evidence="7" type="ORF">C2E21_9379</name>
</gene>
<dbReference type="PANTHER" id="PTHR10245">
    <property type="entry name" value="ENDOTHELIAL DIFFERENTIATION-RELATED FACTOR 1 MULTIPROTEIN BRIDGING FACTOR 1"/>
    <property type="match status" value="1"/>
</dbReference>
<protein>
    <submittedName>
        <fullName evidence="7">Multi-bridging factor 1b-like</fullName>
    </submittedName>
</protein>
<feature type="domain" description="HTH cro/C1-type" evidence="6">
    <location>
        <begin position="102"/>
        <end position="156"/>
    </location>
</feature>